<name>A0A7J5ACR2_9FLAO</name>
<reference evidence="2 3" key="1">
    <citation type="submission" date="2019-09" db="EMBL/GenBank/DDBJ databases">
        <authorList>
            <person name="Cao W.R."/>
        </authorList>
    </citation>
    <scope>NUCLEOTIDE SEQUENCE [LARGE SCALE GENOMIC DNA]</scope>
    <source>
        <strain evidence="3">a4</strain>
    </source>
</reference>
<dbReference type="OrthoDB" id="1163669at2"/>
<dbReference type="Proteomes" id="UP000467305">
    <property type="component" value="Unassembled WGS sequence"/>
</dbReference>
<feature type="transmembrane region" description="Helical" evidence="1">
    <location>
        <begin position="61"/>
        <end position="80"/>
    </location>
</feature>
<keyword evidence="1" id="KW-0812">Transmembrane</keyword>
<sequence>MKYIGILIHVNRVIVWATLILYATIFLGLCAQIVLGCSQVLTGIVLLYFIKNFSKKNQKRLKFYWGFVITYGILWITDFINFYDDFVIIAMIILPLSIAGYFTFILESIKKEL</sequence>
<organism evidence="2 3">
    <name type="scientific">Tenacibaculum aiptasiae</name>
    <dbReference type="NCBI Taxonomy" id="426481"/>
    <lineage>
        <taxon>Bacteria</taxon>
        <taxon>Pseudomonadati</taxon>
        <taxon>Bacteroidota</taxon>
        <taxon>Flavobacteriia</taxon>
        <taxon>Flavobacteriales</taxon>
        <taxon>Flavobacteriaceae</taxon>
        <taxon>Tenacibaculum</taxon>
    </lineage>
</organism>
<feature type="transmembrane region" description="Helical" evidence="1">
    <location>
        <begin position="20"/>
        <end position="49"/>
    </location>
</feature>
<keyword evidence="1" id="KW-0472">Membrane</keyword>
<dbReference type="RefSeq" id="WP_150900461.1">
    <property type="nucleotide sequence ID" value="NZ_WAAU01000024.1"/>
</dbReference>
<evidence type="ECO:0000313" key="3">
    <source>
        <dbReference type="Proteomes" id="UP000467305"/>
    </source>
</evidence>
<evidence type="ECO:0000313" key="2">
    <source>
        <dbReference type="EMBL" id="KAB1155352.1"/>
    </source>
</evidence>
<proteinExistence type="predicted"/>
<evidence type="ECO:0000256" key="1">
    <source>
        <dbReference type="SAM" id="Phobius"/>
    </source>
</evidence>
<dbReference type="AlphaFoldDB" id="A0A7J5ACR2"/>
<accession>A0A7J5ACR2</accession>
<protein>
    <submittedName>
        <fullName evidence="2">Uncharacterized protein</fullName>
    </submittedName>
</protein>
<gene>
    <name evidence="2" type="ORF">F7018_12830</name>
</gene>
<keyword evidence="1" id="KW-1133">Transmembrane helix</keyword>
<comment type="caution">
    <text evidence="2">The sequence shown here is derived from an EMBL/GenBank/DDBJ whole genome shotgun (WGS) entry which is preliminary data.</text>
</comment>
<feature type="transmembrane region" description="Helical" evidence="1">
    <location>
        <begin position="86"/>
        <end position="106"/>
    </location>
</feature>
<dbReference type="EMBL" id="WAAU01000024">
    <property type="protein sequence ID" value="KAB1155352.1"/>
    <property type="molecule type" value="Genomic_DNA"/>
</dbReference>
<keyword evidence="3" id="KW-1185">Reference proteome</keyword>